<evidence type="ECO:0000256" key="6">
    <source>
        <dbReference type="ARBA" id="ARBA00023136"/>
    </source>
</evidence>
<comment type="similarity">
    <text evidence="2 7">Belongs to the membrane-bound acyltransferase family.</text>
</comment>
<dbReference type="EMBL" id="JBBMFF010000172">
    <property type="protein sequence ID" value="MEQ2510588.1"/>
    <property type="molecule type" value="Genomic_DNA"/>
</dbReference>
<organism evidence="9 10">
    <name type="scientific">Faecousia intestinalis</name>
    <dbReference type="NCBI Taxonomy" id="3133167"/>
    <lineage>
        <taxon>Bacteria</taxon>
        <taxon>Bacillati</taxon>
        <taxon>Bacillota</taxon>
        <taxon>Clostridia</taxon>
        <taxon>Eubacteriales</taxon>
        <taxon>Oscillospiraceae</taxon>
        <taxon>Faecousia</taxon>
    </lineage>
</organism>
<feature type="transmembrane region" description="Helical" evidence="8">
    <location>
        <begin position="323"/>
        <end position="346"/>
    </location>
</feature>
<feature type="transmembrane region" description="Helical" evidence="8">
    <location>
        <begin position="94"/>
        <end position="112"/>
    </location>
</feature>
<proteinExistence type="inferred from homology"/>
<evidence type="ECO:0000313" key="9">
    <source>
        <dbReference type="EMBL" id="MEQ2510588.1"/>
    </source>
</evidence>
<evidence type="ECO:0000256" key="4">
    <source>
        <dbReference type="ARBA" id="ARBA00022692"/>
    </source>
</evidence>
<comment type="subcellular location">
    <subcellularLocation>
        <location evidence="1">Cell membrane</location>
        <topology evidence="1">Multi-pass membrane protein</topology>
    </subcellularLocation>
</comment>
<evidence type="ECO:0000256" key="7">
    <source>
        <dbReference type="PIRNR" id="PIRNR016636"/>
    </source>
</evidence>
<feature type="transmembrane region" description="Helical" evidence="8">
    <location>
        <begin position="161"/>
        <end position="181"/>
    </location>
</feature>
<accession>A0ABV1G5P1</accession>
<dbReference type="PIRSF" id="PIRSF016636">
    <property type="entry name" value="AlgI_DltB"/>
    <property type="match status" value="1"/>
</dbReference>
<dbReference type="GO" id="GO:0016746">
    <property type="term" value="F:acyltransferase activity"/>
    <property type="evidence" value="ECO:0007669"/>
    <property type="project" value="UniProtKB-KW"/>
</dbReference>
<feature type="transmembrane region" description="Helical" evidence="8">
    <location>
        <begin position="396"/>
        <end position="415"/>
    </location>
</feature>
<comment type="caution">
    <text evidence="9">The sequence shown here is derived from an EMBL/GenBank/DDBJ whole genome shotgun (WGS) entry which is preliminary data.</text>
</comment>
<dbReference type="InterPro" id="IPR028362">
    <property type="entry name" value="AlgI"/>
</dbReference>
<keyword evidence="6 7" id="KW-0472">Membrane</keyword>
<dbReference type="EC" id="2.3.-.-" evidence="9"/>
<keyword evidence="7 9" id="KW-0012">Acyltransferase</keyword>
<dbReference type="Proteomes" id="UP001491552">
    <property type="component" value="Unassembled WGS sequence"/>
</dbReference>
<evidence type="ECO:0000256" key="8">
    <source>
        <dbReference type="SAM" id="Phobius"/>
    </source>
</evidence>
<feature type="transmembrane region" description="Helical" evidence="8">
    <location>
        <begin position="132"/>
        <end position="149"/>
    </location>
</feature>
<dbReference type="PIRSF" id="PIRSF500217">
    <property type="entry name" value="AlgI"/>
    <property type="match status" value="1"/>
</dbReference>
<protein>
    <submittedName>
        <fullName evidence="9">MBOAT family O-acyltransferase</fullName>
        <ecNumber evidence="9">2.3.-.-</ecNumber>
    </submittedName>
</protein>
<keyword evidence="7 9" id="KW-0808">Transferase</keyword>
<dbReference type="PANTHER" id="PTHR13285:SF18">
    <property type="entry name" value="PROTEIN-CYSTEINE N-PALMITOYLTRANSFERASE RASP"/>
    <property type="match status" value="1"/>
</dbReference>
<feature type="transmembrane region" description="Helical" evidence="8">
    <location>
        <begin position="38"/>
        <end position="60"/>
    </location>
</feature>
<feature type="transmembrane region" description="Helical" evidence="8">
    <location>
        <begin position="7"/>
        <end position="26"/>
    </location>
</feature>
<dbReference type="Pfam" id="PF03062">
    <property type="entry name" value="MBOAT"/>
    <property type="match status" value="1"/>
</dbReference>
<dbReference type="InterPro" id="IPR051085">
    <property type="entry name" value="MB_O-acyltransferase"/>
</dbReference>
<keyword evidence="3 7" id="KW-1003">Cell membrane</keyword>
<feature type="transmembrane region" description="Helical" evidence="8">
    <location>
        <begin position="421"/>
        <end position="440"/>
    </location>
</feature>
<dbReference type="PANTHER" id="PTHR13285">
    <property type="entry name" value="ACYLTRANSFERASE"/>
    <property type="match status" value="1"/>
</dbReference>
<evidence type="ECO:0000256" key="2">
    <source>
        <dbReference type="ARBA" id="ARBA00010323"/>
    </source>
</evidence>
<evidence type="ECO:0000256" key="5">
    <source>
        <dbReference type="ARBA" id="ARBA00022989"/>
    </source>
</evidence>
<feature type="transmembrane region" description="Helical" evidence="8">
    <location>
        <begin position="366"/>
        <end position="384"/>
    </location>
</feature>
<keyword evidence="4 8" id="KW-0812">Transmembrane</keyword>
<keyword evidence="5 8" id="KW-1133">Transmembrane helix</keyword>
<evidence type="ECO:0000256" key="1">
    <source>
        <dbReference type="ARBA" id="ARBA00004651"/>
    </source>
</evidence>
<reference evidence="9 10" key="1">
    <citation type="submission" date="2024-03" db="EMBL/GenBank/DDBJ databases">
        <title>Human intestinal bacterial collection.</title>
        <authorList>
            <person name="Pauvert C."/>
            <person name="Hitch T.C.A."/>
            <person name="Clavel T."/>
        </authorList>
    </citation>
    <scope>NUCLEOTIDE SEQUENCE [LARGE SCALE GENOMIC DNA]</scope>
    <source>
        <strain evidence="9 10">CLA-AA-H192</strain>
    </source>
</reference>
<dbReference type="InterPro" id="IPR024194">
    <property type="entry name" value="Ac/AlaTfrase_AlgI/DltB"/>
</dbReference>
<sequence length="494" mass="54944">MEFSSLYFLYLFLPLTLLVYFLVPGLRLKNIVLLAASLLFYAMGQPVYVLLLVGLSYANFAMARCIRPGKRNTLLLPVVVNLAVLGLFKYLDFFLGIFGITVADGGVMLAALRGITNGLNSIGFAFRSPTSALPLGLSFYAFQVISYVADVYRGKVKAERSFFNLLLYLSMFPKMMQGPIVRYEQVARQLMDRRTTPRAAFEGAQRFIIGLAKKVLLADYAGKVVASLSTGGGNGTFVGAWLAALMFMFQIYFDFSGYSDMAIGLGRIFGFRYCENFDLPYISTSITEFWRRWHMSLGSFFRDYVYIPLGGNRRGKARQILNLLAVWALTGLWHGASWNFVLWGLYFFVLLSIEKQIAPKLETLPFIVRNLVTMFFVLIGWVLFMNTSLSGIGSAFAAMFGGGTSFAGSGVSLQLKNSLPLLLTCLIGSSVLPRWFGFIWSGLFGMGRSDRRGAVTVKKGIYLASVFLFLILLLWLCTVSLVGSTSSPSMYAQF</sequence>
<gene>
    <name evidence="9" type="ORF">WMO66_04875</name>
</gene>
<evidence type="ECO:0000313" key="10">
    <source>
        <dbReference type="Proteomes" id="UP001491552"/>
    </source>
</evidence>
<feature type="transmembrane region" description="Helical" evidence="8">
    <location>
        <begin position="461"/>
        <end position="482"/>
    </location>
</feature>
<name>A0ABV1G5P1_9FIRM</name>
<keyword evidence="10" id="KW-1185">Reference proteome</keyword>
<dbReference type="RefSeq" id="WP_349135265.1">
    <property type="nucleotide sequence ID" value="NZ_JBBMFF010000172.1"/>
</dbReference>
<evidence type="ECO:0000256" key="3">
    <source>
        <dbReference type="ARBA" id="ARBA00022475"/>
    </source>
</evidence>
<dbReference type="InterPro" id="IPR004299">
    <property type="entry name" value="MBOAT_fam"/>
</dbReference>